<dbReference type="PROSITE" id="PS51450">
    <property type="entry name" value="LRR"/>
    <property type="match status" value="1"/>
</dbReference>
<gene>
    <name evidence="2" type="ORF">BDFB_008761</name>
</gene>
<organism evidence="2 3">
    <name type="scientific">Asbolus verrucosus</name>
    <name type="common">Desert ironclad beetle</name>
    <dbReference type="NCBI Taxonomy" id="1661398"/>
    <lineage>
        <taxon>Eukaryota</taxon>
        <taxon>Metazoa</taxon>
        <taxon>Ecdysozoa</taxon>
        <taxon>Arthropoda</taxon>
        <taxon>Hexapoda</taxon>
        <taxon>Insecta</taxon>
        <taxon>Pterygota</taxon>
        <taxon>Neoptera</taxon>
        <taxon>Endopterygota</taxon>
        <taxon>Coleoptera</taxon>
        <taxon>Polyphaga</taxon>
        <taxon>Cucujiformia</taxon>
        <taxon>Tenebrionidae</taxon>
        <taxon>Pimeliinae</taxon>
        <taxon>Asbolus</taxon>
    </lineage>
</organism>
<protein>
    <submittedName>
        <fullName evidence="2">LRR 8 domain containing protein</fullName>
    </submittedName>
</protein>
<dbReference type="Gene3D" id="3.80.10.10">
    <property type="entry name" value="Ribonuclease Inhibitor"/>
    <property type="match status" value="1"/>
</dbReference>
<comment type="caution">
    <text evidence="2">The sequence shown here is derived from an EMBL/GenBank/DDBJ whole genome shotgun (WGS) entry which is preliminary data.</text>
</comment>
<sequence length="170" mass="19415">MSDLQDVPVKDIVVFKKAFSLDLSNNHLKSLPNKLQYLPLSFSKLKALKWLDLKDNPLVPAVAKVSGLCLDAKQCQTCAKDVVSFFTQVQEQIASDIENRQKQRQKQLEANQQKQMENKKNKKKEKSKQKKENGPLKENVSKPPNKKNKKPATEEKQPEKPSSLFKLSEI</sequence>
<dbReference type="SUPFAM" id="SSF52058">
    <property type="entry name" value="L domain-like"/>
    <property type="match status" value="1"/>
</dbReference>
<dbReference type="AlphaFoldDB" id="A0A482VVS4"/>
<name>A0A482VVS4_ASBVE</name>
<dbReference type="STRING" id="1661398.A0A482VVS4"/>
<dbReference type="EMBL" id="QDEB01058741">
    <property type="protein sequence ID" value="RZC36806.1"/>
    <property type="molecule type" value="Genomic_DNA"/>
</dbReference>
<dbReference type="InterPro" id="IPR032675">
    <property type="entry name" value="LRR_dom_sf"/>
</dbReference>
<keyword evidence="3" id="KW-1185">Reference proteome</keyword>
<reference evidence="2 3" key="1">
    <citation type="submission" date="2017-03" db="EMBL/GenBank/DDBJ databases">
        <title>Genome of the blue death feigning beetle - Asbolus verrucosus.</title>
        <authorList>
            <person name="Rider S.D."/>
        </authorList>
    </citation>
    <scope>NUCLEOTIDE SEQUENCE [LARGE SCALE GENOMIC DNA]</scope>
    <source>
        <strain evidence="2">Butters</strain>
        <tissue evidence="2">Head and leg muscle</tissue>
    </source>
</reference>
<evidence type="ECO:0000313" key="3">
    <source>
        <dbReference type="Proteomes" id="UP000292052"/>
    </source>
</evidence>
<dbReference type="OrthoDB" id="1394818at2759"/>
<accession>A0A482VVS4</accession>
<dbReference type="Proteomes" id="UP000292052">
    <property type="component" value="Unassembled WGS sequence"/>
</dbReference>
<evidence type="ECO:0000256" key="1">
    <source>
        <dbReference type="SAM" id="MobiDB-lite"/>
    </source>
</evidence>
<proteinExistence type="predicted"/>
<feature type="region of interest" description="Disordered" evidence="1">
    <location>
        <begin position="97"/>
        <end position="170"/>
    </location>
</feature>
<feature type="compositionally biased region" description="Basic residues" evidence="1">
    <location>
        <begin position="120"/>
        <end position="129"/>
    </location>
</feature>
<evidence type="ECO:0000313" key="2">
    <source>
        <dbReference type="EMBL" id="RZC36806.1"/>
    </source>
</evidence>
<dbReference type="InterPro" id="IPR001611">
    <property type="entry name" value="Leu-rich_rpt"/>
</dbReference>